<dbReference type="PANTHER" id="PTHR11177:SF317">
    <property type="entry name" value="CHITINASE 12-RELATED"/>
    <property type="match status" value="1"/>
</dbReference>
<dbReference type="Pfam" id="PF14600">
    <property type="entry name" value="CBM_5_12_2"/>
    <property type="match status" value="1"/>
</dbReference>
<dbReference type="CDD" id="cd12204">
    <property type="entry name" value="CBD_like"/>
    <property type="match status" value="1"/>
</dbReference>
<name>H3SDP8_9BACL</name>
<evidence type="ECO:0000256" key="5">
    <source>
        <dbReference type="ARBA" id="ARBA00023277"/>
    </source>
</evidence>
<sequence length="1280" mass="140027">MFAMTVMTIMMFVSSLAPAYAGTTVPAAKEPDLKQGSAQEIRNVMYYGDWSIWGGQGNFYPKDIPADQLTHLNYAFLDFDAQGNLVFTDKDAAVGAPVGQDGVQWDAANAGVLIALQQLRAENPNLKIGISLGGWSKSGDFSVVAADASKRANLVQNVMKFVKYTNMDFVDVDWEFPAEVRQPDLVDNKNDEGTKYATPEDKNNYILLLQDLKNALNQQGAELGKTYELSVALPAPKKKIDIGIDVPKLFNIVDFANIMTYDMRGAWDEVSGHHTGLYPNPNEPLTGNNLSIDESVNYLIQQGAEPNKIVIGAAYYTRGWDKVSQGPDPNHPGLFGQAALSAKDADQTPSRGAVGESPLVLGDGGRRTGTWSYRNLDKLKATYPNLKEYWDDAAKAPYLYDETTGVFYTYDNERSIQEKTKYVLERGLGGVIAWMASNDAPTADPAKRDKLTKATKEGLFGSQPLKTHEIQYTKLDVTAAVKPYTEPWGNNKGYEITLFNNESLTESNQVLRGLERGAKTIKLPKLYIKTDGPLTSGDYLAGSVTYENGYTVVDLKSVYDAKTIEPGASYTFKLKGDAEITSMELVQRVSNNSPEMNRQLILGDEAPSKNQPPVLHGITDLTIQVGDIFDKLAGVTATDAEDGNLTSHITVTGEVNTNVAGKYELVYSVTDSQGLSAEKKRNITVVEVTAPGHDFGVGQGIKWPKQVNSPFIDMVAWVTKPGYSNNGAPNLARISEDTGVKFFNLGFIQSISKQIVDGKVQWGWGGYSVLNEKNADNAQYQGMKQSIRELREMGGDVTISLGGLNGVTFWEVTQDTDILFNTYLELVQGYGLTRLDLDIEGGAQNKALNVANAKAIKKLQDATGVDIVLTLPVLPSGLTSVQLDVLEAYLSAGVDVKVVNIMTMCYGNGTLLPGENYGSASLRAVDSTKNQVKQYYKQYANADLTDEEAYGIIGTTPSIGFEGAAHPVFTTEWSQWVVDHAIEKGLAMTSFWSMNRDAMLENNSGVTAQYQFTDIFKAFGNGSTPPVASKPVIHGATDKTIFVGEHFDPREGVTATDKTDGDLTDRIVIEGTVDSSTPGAYKLVYTVENSQGQQAVAERSITVEEKINHKPVIHGATDKTILVGEHFDPREGVTATDEEDGDLTDRIVIEGTVDSSAPGTYELIYTVEDSQGLQASAERQITVFDGLADTYDPKKIYYEGDSVIYKGEKYTAKWWVQGQAPDTSQAWQKEVVPNEDGSVNYVPGNIYVEGDLVRYEGKTYQAKWWTQSIPGSDDSWKLVE</sequence>
<dbReference type="InterPro" id="IPR017853">
    <property type="entry name" value="GH"/>
</dbReference>
<evidence type="ECO:0000256" key="2">
    <source>
        <dbReference type="ARBA" id="ARBA00012729"/>
    </source>
</evidence>
<comment type="caution">
    <text evidence="9">The sequence shown here is derived from an EMBL/GenBank/DDBJ whole genome shotgun (WGS) entry which is preliminary data.</text>
</comment>
<keyword evidence="7" id="KW-0732">Signal</keyword>
<dbReference type="GO" id="GO:0000272">
    <property type="term" value="P:polysaccharide catabolic process"/>
    <property type="evidence" value="ECO:0007669"/>
    <property type="project" value="UniProtKB-KW"/>
</dbReference>
<dbReference type="SUPFAM" id="SSF54556">
    <property type="entry name" value="Chitinase insertion domain"/>
    <property type="match status" value="1"/>
</dbReference>
<comment type="catalytic activity">
    <reaction evidence="1">
        <text>Random endo-hydrolysis of N-acetyl-beta-D-glucosaminide (1-&gt;4)-beta-linkages in chitin and chitodextrins.</text>
        <dbReference type="EC" id="3.2.1.14"/>
    </reaction>
</comment>
<feature type="domain" description="GH18" evidence="8">
    <location>
        <begin position="41"/>
        <end position="462"/>
    </location>
</feature>
<dbReference type="Gene3D" id="2.60.40.10">
    <property type="entry name" value="Immunoglobulins"/>
    <property type="match status" value="3"/>
</dbReference>
<dbReference type="PROSITE" id="PS51910">
    <property type="entry name" value="GH18_2"/>
    <property type="match status" value="1"/>
</dbReference>
<dbReference type="InterPro" id="IPR036573">
    <property type="entry name" value="CBM_sf_5/12"/>
</dbReference>
<evidence type="ECO:0000256" key="1">
    <source>
        <dbReference type="ARBA" id="ARBA00000822"/>
    </source>
</evidence>
<organism evidence="9 10">
    <name type="scientific">Paenibacillus dendritiformis C454</name>
    <dbReference type="NCBI Taxonomy" id="1131935"/>
    <lineage>
        <taxon>Bacteria</taxon>
        <taxon>Bacillati</taxon>
        <taxon>Bacillota</taxon>
        <taxon>Bacilli</taxon>
        <taxon>Bacillales</taxon>
        <taxon>Paenibacillaceae</taxon>
        <taxon>Paenibacillus</taxon>
    </lineage>
</organism>
<dbReference type="InterPro" id="IPR050314">
    <property type="entry name" value="Glycosyl_Hydrlase_18"/>
</dbReference>
<dbReference type="GO" id="GO:0005576">
    <property type="term" value="C:extracellular region"/>
    <property type="evidence" value="ECO:0007669"/>
    <property type="project" value="InterPro"/>
</dbReference>
<keyword evidence="10" id="KW-1185">Reference proteome</keyword>
<dbReference type="SMART" id="SM00495">
    <property type="entry name" value="ChtBD3"/>
    <property type="match status" value="2"/>
</dbReference>
<dbReference type="PANTHER" id="PTHR11177">
    <property type="entry name" value="CHITINASE"/>
    <property type="match status" value="1"/>
</dbReference>
<dbReference type="InterPro" id="IPR032798">
    <property type="entry name" value="CBM_5_12_2"/>
</dbReference>
<accession>H3SDP8</accession>
<keyword evidence="3" id="KW-0378">Hydrolase</keyword>
<proteinExistence type="predicted"/>
<dbReference type="SUPFAM" id="SSF51445">
    <property type="entry name" value="(Trans)glycosidases"/>
    <property type="match status" value="2"/>
</dbReference>
<keyword evidence="4" id="KW-0146">Chitin degradation</keyword>
<dbReference type="Gene3D" id="3.10.50.10">
    <property type="match status" value="1"/>
</dbReference>
<evidence type="ECO:0000256" key="4">
    <source>
        <dbReference type="ARBA" id="ARBA00023024"/>
    </source>
</evidence>
<evidence type="ECO:0000256" key="7">
    <source>
        <dbReference type="SAM" id="SignalP"/>
    </source>
</evidence>
<dbReference type="InterPro" id="IPR029070">
    <property type="entry name" value="Chitinase_insertion_sf"/>
</dbReference>
<dbReference type="PATRIC" id="fig|1131935.3.peg.1641"/>
<dbReference type="GO" id="GO:0008061">
    <property type="term" value="F:chitin binding"/>
    <property type="evidence" value="ECO:0007669"/>
    <property type="project" value="InterPro"/>
</dbReference>
<evidence type="ECO:0000259" key="8">
    <source>
        <dbReference type="PROSITE" id="PS51910"/>
    </source>
</evidence>
<dbReference type="GO" id="GO:0006032">
    <property type="term" value="P:chitin catabolic process"/>
    <property type="evidence" value="ECO:0007669"/>
    <property type="project" value="UniProtKB-KW"/>
</dbReference>
<dbReference type="EC" id="3.2.1.14" evidence="2"/>
<dbReference type="InterPro" id="IPR003610">
    <property type="entry name" value="CBM5/12"/>
</dbReference>
<evidence type="ECO:0000313" key="9">
    <source>
        <dbReference type="EMBL" id="EHQ62837.1"/>
    </source>
</evidence>
<dbReference type="InterPro" id="IPR013783">
    <property type="entry name" value="Ig-like_fold"/>
</dbReference>
<evidence type="ECO:0000256" key="3">
    <source>
        <dbReference type="ARBA" id="ARBA00022801"/>
    </source>
</evidence>
<dbReference type="Pfam" id="PF00704">
    <property type="entry name" value="Glyco_hydro_18"/>
    <property type="match status" value="1"/>
</dbReference>
<dbReference type="InterPro" id="IPR032179">
    <property type="entry name" value="Cry22Aa_Ig-like"/>
</dbReference>
<dbReference type="Gene3D" id="3.20.20.80">
    <property type="entry name" value="Glycosidases"/>
    <property type="match status" value="2"/>
</dbReference>
<dbReference type="EMBL" id="AHKH01000015">
    <property type="protein sequence ID" value="EHQ62837.1"/>
    <property type="molecule type" value="Genomic_DNA"/>
</dbReference>
<dbReference type="CDD" id="cd06548">
    <property type="entry name" value="GH18_chitinase"/>
    <property type="match status" value="1"/>
</dbReference>
<dbReference type="SUPFAM" id="SSF51055">
    <property type="entry name" value="Carbohydrate binding domain"/>
    <property type="match status" value="2"/>
</dbReference>
<keyword evidence="5" id="KW-0119">Carbohydrate metabolism</keyword>
<evidence type="ECO:0000313" key="10">
    <source>
        <dbReference type="Proteomes" id="UP000003900"/>
    </source>
</evidence>
<dbReference type="Gene3D" id="2.10.10.20">
    <property type="entry name" value="Carbohydrate-binding module superfamily 5/12"/>
    <property type="match status" value="2"/>
</dbReference>
<dbReference type="InterPro" id="IPR001223">
    <property type="entry name" value="Glyco_hydro18_cat"/>
</dbReference>
<dbReference type="Pfam" id="PF16403">
    <property type="entry name" value="Bact_surface_Ig-like"/>
    <property type="match status" value="3"/>
</dbReference>
<evidence type="ECO:0000256" key="6">
    <source>
        <dbReference type="ARBA" id="ARBA00023326"/>
    </source>
</evidence>
<dbReference type="GO" id="GO:0030246">
    <property type="term" value="F:carbohydrate binding"/>
    <property type="evidence" value="ECO:0007669"/>
    <property type="project" value="InterPro"/>
</dbReference>
<protein>
    <recommendedName>
        <fullName evidence="2">chitinase</fullName>
        <ecNumber evidence="2">3.2.1.14</ecNumber>
    </recommendedName>
</protein>
<gene>
    <name evidence="9" type="ORF">PDENDC454_08055</name>
</gene>
<feature type="signal peptide" evidence="7">
    <location>
        <begin position="1"/>
        <end position="19"/>
    </location>
</feature>
<dbReference type="CDD" id="cd12215">
    <property type="entry name" value="ChiC_BD"/>
    <property type="match status" value="1"/>
</dbReference>
<dbReference type="CDD" id="cd06543">
    <property type="entry name" value="GH18_PF-ChiA-like"/>
    <property type="match status" value="1"/>
</dbReference>
<dbReference type="SMART" id="SM00636">
    <property type="entry name" value="Glyco_18"/>
    <property type="match status" value="1"/>
</dbReference>
<dbReference type="CDD" id="cd20174">
    <property type="entry name" value="GH18_LinChi78-like_UFR"/>
    <property type="match status" value="1"/>
</dbReference>
<reference evidence="9 10" key="1">
    <citation type="journal article" date="2012" name="J. Bacteriol.">
        <title>Genome Sequence of the Pattern-Forming Social Bacterium Paenibacillus dendritiformis C454 Chiral Morphotype.</title>
        <authorList>
            <person name="Sirota-Madi A."/>
            <person name="Olender T."/>
            <person name="Helman Y."/>
            <person name="Brainis I."/>
            <person name="Finkelshtein A."/>
            <person name="Roth D."/>
            <person name="Hagai E."/>
            <person name="Leshkowitz D."/>
            <person name="Brodsky L."/>
            <person name="Galatenko V."/>
            <person name="Nikolaev V."/>
            <person name="Gutnick D.L."/>
            <person name="Lancet D."/>
            <person name="Ben-Jacob E."/>
        </authorList>
    </citation>
    <scope>NUCLEOTIDE SEQUENCE [LARGE SCALE GENOMIC DNA]</scope>
    <source>
        <strain evidence="9 10">C454</strain>
    </source>
</reference>
<feature type="chain" id="PRO_5039617097" description="chitinase" evidence="7">
    <location>
        <begin position="20"/>
        <end position="1280"/>
    </location>
</feature>
<dbReference type="STRING" id="1131935.PDENDC454_08055"/>
<dbReference type="Proteomes" id="UP000003900">
    <property type="component" value="Unassembled WGS sequence"/>
</dbReference>
<dbReference type="AlphaFoldDB" id="H3SDP8"/>
<keyword evidence="6" id="KW-0624">Polysaccharide degradation</keyword>
<dbReference type="GO" id="GO:0008843">
    <property type="term" value="F:endochitinase activity"/>
    <property type="evidence" value="ECO:0007669"/>
    <property type="project" value="UniProtKB-EC"/>
</dbReference>
<dbReference type="InterPro" id="IPR011583">
    <property type="entry name" value="Chitinase_II/V-like_cat"/>
</dbReference>